<dbReference type="AlphaFoldDB" id="A0A0N4T1W6"/>
<feature type="region of interest" description="Disordered" evidence="1">
    <location>
        <begin position="120"/>
        <end position="142"/>
    </location>
</feature>
<keyword evidence="3" id="KW-1185">Reference proteome</keyword>
<proteinExistence type="predicted"/>
<dbReference type="EMBL" id="UZAD01000258">
    <property type="protein sequence ID" value="VDN83332.1"/>
    <property type="molecule type" value="Genomic_DNA"/>
</dbReference>
<gene>
    <name evidence="2" type="ORF">BPAG_LOCUS2146</name>
</gene>
<evidence type="ECO:0000313" key="3">
    <source>
        <dbReference type="Proteomes" id="UP000278627"/>
    </source>
</evidence>
<reference evidence="2 3" key="2">
    <citation type="submission" date="2018-11" db="EMBL/GenBank/DDBJ databases">
        <authorList>
            <consortium name="Pathogen Informatics"/>
        </authorList>
    </citation>
    <scope>NUCLEOTIDE SEQUENCE [LARGE SCALE GENOMIC DNA]</scope>
</reference>
<sequence>MHRADDVSPPPLSPTTANNHPHTSRVHFSTCRRQVSFTETSNVPPPRVSNVSSSQQTWTLYVNEALTGPVNHDRFPPHLALLLLYRHCILHTHFCSYRCLTIFISLLTYFYKVTSIHSPSPLSSHLTNSDTQLRTTHYEPIR</sequence>
<evidence type="ECO:0000256" key="1">
    <source>
        <dbReference type="SAM" id="MobiDB-lite"/>
    </source>
</evidence>
<accession>A0A0N4T1W6</accession>
<dbReference type="WBParaSite" id="BPAG_0000217601-mRNA-1">
    <property type="protein sequence ID" value="BPAG_0000217601-mRNA-1"/>
    <property type="gene ID" value="BPAG_0000217601"/>
</dbReference>
<reference evidence="4" key="1">
    <citation type="submission" date="2017-02" db="UniProtKB">
        <authorList>
            <consortium name="WormBaseParasite"/>
        </authorList>
    </citation>
    <scope>IDENTIFICATION</scope>
</reference>
<name>A0A0N4T1W6_BRUPA</name>
<evidence type="ECO:0000313" key="4">
    <source>
        <dbReference type="WBParaSite" id="BPAG_0000217601-mRNA-1"/>
    </source>
</evidence>
<feature type="compositionally biased region" description="Low complexity" evidence="1">
    <location>
        <begin position="120"/>
        <end position="129"/>
    </location>
</feature>
<feature type="region of interest" description="Disordered" evidence="1">
    <location>
        <begin position="1"/>
        <end position="25"/>
    </location>
</feature>
<organism evidence="4">
    <name type="scientific">Brugia pahangi</name>
    <name type="common">Filarial nematode worm</name>
    <dbReference type="NCBI Taxonomy" id="6280"/>
    <lineage>
        <taxon>Eukaryota</taxon>
        <taxon>Metazoa</taxon>
        <taxon>Ecdysozoa</taxon>
        <taxon>Nematoda</taxon>
        <taxon>Chromadorea</taxon>
        <taxon>Rhabditida</taxon>
        <taxon>Spirurina</taxon>
        <taxon>Spiruromorpha</taxon>
        <taxon>Filarioidea</taxon>
        <taxon>Onchocercidae</taxon>
        <taxon>Brugia</taxon>
    </lineage>
</organism>
<dbReference type="Proteomes" id="UP000278627">
    <property type="component" value="Unassembled WGS sequence"/>
</dbReference>
<protein>
    <submittedName>
        <fullName evidence="2 4">Uncharacterized protein</fullName>
    </submittedName>
</protein>
<evidence type="ECO:0000313" key="2">
    <source>
        <dbReference type="EMBL" id="VDN83332.1"/>
    </source>
</evidence>